<evidence type="ECO:0000256" key="2">
    <source>
        <dbReference type="ARBA" id="ARBA00035108"/>
    </source>
</evidence>
<evidence type="ECO:0000256" key="3">
    <source>
        <dbReference type="ARBA" id="ARBA00035646"/>
    </source>
</evidence>
<keyword evidence="1" id="KW-0304">Gas vesicle</keyword>
<dbReference type="PANTHER" id="PTHR35344">
    <property type="entry name" value="GAS VESICLE STRUCTURAL PROTEIN 2-RELATED"/>
    <property type="match status" value="1"/>
</dbReference>
<reference evidence="5 6" key="1">
    <citation type="submission" date="2018-01" db="EMBL/GenBank/DDBJ databases">
        <title>Complete genome sequence of Salinigranum rubrum GX10T, an extremely halophilic archaeon isolated from a marine solar saltern.</title>
        <authorList>
            <person name="Han S."/>
        </authorList>
    </citation>
    <scope>NUCLEOTIDE SEQUENCE [LARGE SCALE GENOMIC DNA]</scope>
    <source>
        <strain evidence="5 6">GX10</strain>
    </source>
</reference>
<feature type="region of interest" description="Disordered" evidence="4">
    <location>
        <begin position="69"/>
        <end position="90"/>
    </location>
</feature>
<dbReference type="Pfam" id="PF00741">
    <property type="entry name" value="Gas_vesicle"/>
    <property type="match status" value="1"/>
</dbReference>
<evidence type="ECO:0000313" key="5">
    <source>
        <dbReference type="EMBL" id="AUV82447.1"/>
    </source>
</evidence>
<dbReference type="GO" id="GO:0005198">
    <property type="term" value="F:structural molecule activity"/>
    <property type="evidence" value="ECO:0007669"/>
    <property type="project" value="InterPro"/>
</dbReference>
<accession>A0A2I8VKJ0</accession>
<dbReference type="GO" id="GO:0031411">
    <property type="term" value="C:gas vesicle"/>
    <property type="evidence" value="ECO:0007669"/>
    <property type="project" value="UniProtKB-SubCell"/>
</dbReference>
<gene>
    <name evidence="5" type="ORF">C2R22_13005</name>
</gene>
<dbReference type="GO" id="GO:0012506">
    <property type="term" value="C:vesicle membrane"/>
    <property type="evidence" value="ECO:0007669"/>
    <property type="project" value="InterPro"/>
</dbReference>
<evidence type="ECO:0000313" key="6">
    <source>
        <dbReference type="Proteomes" id="UP000236584"/>
    </source>
</evidence>
<protein>
    <submittedName>
        <fullName evidence="5">Gas vesicle protein GvpM</fullName>
    </submittedName>
</protein>
<dbReference type="InterPro" id="IPR050530">
    <property type="entry name" value="GvpA"/>
</dbReference>
<dbReference type="PANTHER" id="PTHR35344:SF4">
    <property type="entry name" value="GAS VESICLE PROTEIN A1"/>
    <property type="match status" value="1"/>
</dbReference>
<organism evidence="5 6">
    <name type="scientific">Salinigranum rubrum</name>
    <dbReference type="NCBI Taxonomy" id="755307"/>
    <lineage>
        <taxon>Archaea</taxon>
        <taxon>Methanobacteriati</taxon>
        <taxon>Methanobacteriota</taxon>
        <taxon>Stenosarchaea group</taxon>
        <taxon>Halobacteria</taxon>
        <taxon>Halobacteriales</taxon>
        <taxon>Haloferacaceae</taxon>
        <taxon>Salinigranum</taxon>
    </lineage>
</organism>
<proteinExistence type="inferred from homology"/>
<sequence>MRPTRESEDAVVDLADVLLRDGVVVEADVLVSVADVPLVGLELRAAVAGMAAMRDAGMLTAWDEEVRLQAQPSSEFESESGVERGDDADR</sequence>
<comment type="subcellular location">
    <subcellularLocation>
        <location evidence="2">Gas vesicle</location>
    </subcellularLocation>
</comment>
<evidence type="ECO:0000256" key="4">
    <source>
        <dbReference type="SAM" id="MobiDB-lite"/>
    </source>
</evidence>
<dbReference type="InterPro" id="IPR000638">
    <property type="entry name" value="Gas-vesicle_GvpA-like"/>
</dbReference>
<dbReference type="Proteomes" id="UP000236584">
    <property type="component" value="Chromosome"/>
</dbReference>
<keyword evidence="6" id="KW-1185">Reference proteome</keyword>
<name>A0A2I8VKJ0_9EURY</name>
<comment type="similarity">
    <text evidence="3">Belongs to the gas vesicle GvpA family.</text>
</comment>
<dbReference type="KEGG" id="srub:C2R22_13005"/>
<evidence type="ECO:0000256" key="1">
    <source>
        <dbReference type="ARBA" id="ARBA00022987"/>
    </source>
</evidence>
<dbReference type="AlphaFoldDB" id="A0A2I8VKJ0"/>
<feature type="compositionally biased region" description="Basic and acidic residues" evidence="4">
    <location>
        <begin position="81"/>
        <end position="90"/>
    </location>
</feature>
<dbReference type="EMBL" id="CP026309">
    <property type="protein sequence ID" value="AUV82447.1"/>
    <property type="molecule type" value="Genomic_DNA"/>
</dbReference>